<dbReference type="Gene3D" id="1.10.10.10">
    <property type="entry name" value="Winged helix-like DNA-binding domain superfamily/Winged helix DNA-binding domain"/>
    <property type="match status" value="1"/>
</dbReference>
<evidence type="ECO:0000256" key="7">
    <source>
        <dbReference type="RuleBase" id="RU004020"/>
    </source>
</evidence>
<reference evidence="10" key="1">
    <citation type="submission" date="2020-05" db="EMBL/GenBank/DDBJ databases">
        <title>Phylogenomic resolution of chytrid fungi.</title>
        <authorList>
            <person name="Stajich J.E."/>
            <person name="Amses K."/>
            <person name="Simmons R."/>
            <person name="Seto K."/>
            <person name="Myers J."/>
            <person name="Bonds A."/>
            <person name="Quandt C.A."/>
            <person name="Barry K."/>
            <person name="Liu P."/>
            <person name="Grigoriev I."/>
            <person name="Longcore J.E."/>
            <person name="James T.Y."/>
        </authorList>
    </citation>
    <scope>NUCLEOTIDE SEQUENCE</scope>
    <source>
        <strain evidence="10">JEL0513</strain>
    </source>
</reference>
<dbReference type="GO" id="GO:0003700">
    <property type="term" value="F:DNA-binding transcription factor activity"/>
    <property type="evidence" value="ECO:0007669"/>
    <property type="project" value="InterPro"/>
</dbReference>
<evidence type="ECO:0000256" key="8">
    <source>
        <dbReference type="SAM" id="MobiDB-lite"/>
    </source>
</evidence>
<organism evidence="10 11">
    <name type="scientific">Physocladia obscura</name>
    <dbReference type="NCBI Taxonomy" id="109957"/>
    <lineage>
        <taxon>Eukaryota</taxon>
        <taxon>Fungi</taxon>
        <taxon>Fungi incertae sedis</taxon>
        <taxon>Chytridiomycota</taxon>
        <taxon>Chytridiomycota incertae sedis</taxon>
        <taxon>Chytridiomycetes</taxon>
        <taxon>Chytridiales</taxon>
        <taxon>Chytriomycetaceae</taxon>
        <taxon>Physocladia</taxon>
    </lineage>
</organism>
<keyword evidence="5" id="KW-0804">Transcription</keyword>
<dbReference type="PRINTS" id="PR00056">
    <property type="entry name" value="HSFDOMAIN"/>
</dbReference>
<feature type="region of interest" description="Disordered" evidence="8">
    <location>
        <begin position="247"/>
        <end position="309"/>
    </location>
</feature>
<keyword evidence="6" id="KW-0539">Nucleus</keyword>
<evidence type="ECO:0000256" key="1">
    <source>
        <dbReference type="ARBA" id="ARBA00004123"/>
    </source>
</evidence>
<dbReference type="PROSITE" id="PS00434">
    <property type="entry name" value="HSF_DOMAIN"/>
    <property type="match status" value="1"/>
</dbReference>
<evidence type="ECO:0000313" key="11">
    <source>
        <dbReference type="Proteomes" id="UP001211907"/>
    </source>
</evidence>
<evidence type="ECO:0000256" key="6">
    <source>
        <dbReference type="ARBA" id="ARBA00023242"/>
    </source>
</evidence>
<evidence type="ECO:0000256" key="5">
    <source>
        <dbReference type="ARBA" id="ARBA00023163"/>
    </source>
</evidence>
<dbReference type="InterPro" id="IPR036388">
    <property type="entry name" value="WH-like_DNA-bd_sf"/>
</dbReference>
<feature type="compositionally biased region" description="Low complexity" evidence="8">
    <location>
        <begin position="248"/>
        <end position="272"/>
    </location>
</feature>
<evidence type="ECO:0000256" key="4">
    <source>
        <dbReference type="ARBA" id="ARBA00023125"/>
    </source>
</evidence>
<name>A0AAD5T2N0_9FUNG</name>
<keyword evidence="3" id="KW-0805">Transcription regulation</keyword>
<dbReference type="InterPro" id="IPR000232">
    <property type="entry name" value="HSF_DNA-bd"/>
</dbReference>
<dbReference type="PANTHER" id="PTHR10015:SF427">
    <property type="entry name" value="HEAT SHOCK FACTOR PROTEIN"/>
    <property type="match status" value="1"/>
</dbReference>
<feature type="compositionally biased region" description="Basic and acidic residues" evidence="8">
    <location>
        <begin position="498"/>
        <end position="510"/>
    </location>
</feature>
<dbReference type="GO" id="GO:0043565">
    <property type="term" value="F:sequence-specific DNA binding"/>
    <property type="evidence" value="ECO:0007669"/>
    <property type="project" value="InterPro"/>
</dbReference>
<dbReference type="SUPFAM" id="SSF46785">
    <property type="entry name" value="Winged helix' DNA-binding domain"/>
    <property type="match status" value="1"/>
</dbReference>
<accession>A0AAD5T2N0</accession>
<dbReference type="EMBL" id="JADGJH010000742">
    <property type="protein sequence ID" value="KAJ3123373.1"/>
    <property type="molecule type" value="Genomic_DNA"/>
</dbReference>
<dbReference type="AlphaFoldDB" id="A0AAD5T2N0"/>
<dbReference type="GO" id="GO:0005634">
    <property type="term" value="C:nucleus"/>
    <property type="evidence" value="ECO:0007669"/>
    <property type="project" value="UniProtKB-SubCell"/>
</dbReference>
<evidence type="ECO:0000256" key="2">
    <source>
        <dbReference type="ARBA" id="ARBA00006403"/>
    </source>
</evidence>
<keyword evidence="4" id="KW-0238">DNA-binding</keyword>
<dbReference type="Pfam" id="PF00447">
    <property type="entry name" value="HSF_DNA-bind"/>
    <property type="match status" value="1"/>
</dbReference>
<keyword evidence="11" id="KW-1185">Reference proteome</keyword>
<gene>
    <name evidence="10" type="ORF">HK100_011634</name>
</gene>
<proteinExistence type="inferred from homology"/>
<dbReference type="PANTHER" id="PTHR10015">
    <property type="entry name" value="HEAT SHOCK TRANSCRIPTION FACTOR"/>
    <property type="match status" value="1"/>
</dbReference>
<dbReference type="SMART" id="SM00415">
    <property type="entry name" value="HSF"/>
    <property type="match status" value="1"/>
</dbReference>
<dbReference type="Proteomes" id="UP001211907">
    <property type="component" value="Unassembled WGS sequence"/>
</dbReference>
<feature type="compositionally biased region" description="Acidic residues" evidence="8">
    <location>
        <begin position="457"/>
        <end position="494"/>
    </location>
</feature>
<comment type="caution">
    <text evidence="10">The sequence shown here is derived from an EMBL/GenBank/DDBJ whole genome shotgun (WGS) entry which is preliminary data.</text>
</comment>
<protein>
    <recommendedName>
        <fullName evidence="9">HSF-type DNA-binding domain-containing protein</fullName>
    </recommendedName>
</protein>
<comment type="subcellular location">
    <subcellularLocation>
        <location evidence="1">Nucleus</location>
    </subcellularLocation>
</comment>
<evidence type="ECO:0000259" key="9">
    <source>
        <dbReference type="PROSITE" id="PS00434"/>
    </source>
</evidence>
<feature type="compositionally biased region" description="Low complexity" evidence="8">
    <location>
        <begin position="284"/>
        <end position="309"/>
    </location>
</feature>
<evidence type="ECO:0000256" key="3">
    <source>
        <dbReference type="ARBA" id="ARBA00023015"/>
    </source>
</evidence>
<comment type="similarity">
    <text evidence="2 7">Belongs to the HSF family.</text>
</comment>
<dbReference type="FunFam" id="1.10.10.10:FF:000027">
    <property type="entry name" value="Heat shock transcription factor 1"/>
    <property type="match status" value="1"/>
</dbReference>
<dbReference type="InterPro" id="IPR036390">
    <property type="entry name" value="WH_DNA-bd_sf"/>
</dbReference>
<sequence>MQESGQTQEQQHSSPLPGSKLVQLQLHDVTAEGLNGMTIDMSGFGAQLYNTDSYYSSYYASQSLPPQSQPQLTRNDSSIIMPTTGIPSSGCNNTRRPLRPAGTTTATLSAPSAASSHVRTLPAKATAATAASGASVANAAVANQSAFINKLYTMLEEADQTLLSWDETGTFFIVKNTTDFSKTVLPLYFKHNNFASFVRQLNMYGFHKINDSFFKLNNTCSEVWEFKHHDFRRGEYHLLSNIKRKAPKSLSAAKSKNRSANNNNSAALPSNNTFAKINNHGMFPQNPNNPNNQKNSTSRSNSSSVSRCSGIVNNSVSDNQMCILPPNMMLQQQAASNPASSGFNQERLADFSSFTGGFMGVGNGLAFSGGVTDSGAGGNDGSCNGDFIADLHARIYELEHKLATLSESYELVCEQSLNCKKEISEYGTVIQDIVSFLAGMTQNNGAAARKPKRQYEKDEDDLDQEELDGNESTDQGEGEEEEEEEEGEEVDGNNEQENGEREDTEIERIENTSATNPVGIATISSSATAVSAGMDLERKDIEIGLQNPRTNNPMEMNKSGKRARQTASVGAQALMTPPIGTTAKIGTNSREKKRLKTKVLDLK</sequence>
<evidence type="ECO:0000313" key="10">
    <source>
        <dbReference type="EMBL" id="KAJ3123373.1"/>
    </source>
</evidence>
<feature type="region of interest" description="Disordered" evidence="8">
    <location>
        <begin position="445"/>
        <end position="520"/>
    </location>
</feature>
<feature type="region of interest" description="Disordered" evidence="8">
    <location>
        <begin position="546"/>
        <end position="603"/>
    </location>
</feature>
<feature type="domain" description="HSF-type DNA-binding" evidence="9">
    <location>
        <begin position="185"/>
        <end position="209"/>
    </location>
</feature>